<feature type="chain" id="PRO_5044799869" evidence="1">
    <location>
        <begin position="20"/>
        <end position="84"/>
    </location>
</feature>
<feature type="signal peptide" evidence="1">
    <location>
        <begin position="1"/>
        <end position="19"/>
    </location>
</feature>
<dbReference type="EMBL" id="JBJKBG010000005">
    <property type="protein sequence ID" value="KAL3740857.1"/>
    <property type="molecule type" value="Genomic_DNA"/>
</dbReference>
<dbReference type="AlphaFoldDB" id="A0ABD3KTE6"/>
<evidence type="ECO:0000256" key="1">
    <source>
        <dbReference type="SAM" id="SignalP"/>
    </source>
</evidence>
<accession>A0ABD3KTE6</accession>
<comment type="caution">
    <text evidence="2">The sequence shown here is derived from an EMBL/GenBank/DDBJ whole genome shotgun (WGS) entry which is preliminary data.</text>
</comment>
<name>A0ABD3KTE6_EUCGL</name>
<evidence type="ECO:0000313" key="3">
    <source>
        <dbReference type="Proteomes" id="UP001634007"/>
    </source>
</evidence>
<reference evidence="2 3" key="1">
    <citation type="submission" date="2024-11" db="EMBL/GenBank/DDBJ databases">
        <title>Chromosome-level genome assembly of Eucalyptus globulus Labill. provides insights into its genome evolution.</title>
        <authorList>
            <person name="Li X."/>
        </authorList>
    </citation>
    <scope>NUCLEOTIDE SEQUENCE [LARGE SCALE GENOMIC DNA]</scope>
    <source>
        <strain evidence="2">CL2024</strain>
        <tissue evidence="2">Fresh tender leaves</tissue>
    </source>
</reference>
<proteinExistence type="predicted"/>
<protein>
    <submittedName>
        <fullName evidence="2">Uncharacterized protein</fullName>
    </submittedName>
</protein>
<evidence type="ECO:0000313" key="2">
    <source>
        <dbReference type="EMBL" id="KAL3740857.1"/>
    </source>
</evidence>
<gene>
    <name evidence="2" type="ORF">ACJRO7_022046</name>
</gene>
<keyword evidence="3" id="KW-1185">Reference proteome</keyword>
<dbReference type="PROSITE" id="PS51257">
    <property type="entry name" value="PROKAR_LIPOPROTEIN"/>
    <property type="match status" value="1"/>
</dbReference>
<dbReference type="Proteomes" id="UP001634007">
    <property type="component" value="Unassembled WGS sequence"/>
</dbReference>
<keyword evidence="1" id="KW-0732">Signal</keyword>
<sequence length="84" mass="9209">MEKMSKLALVPLIMLGVLACRDCIMDRLNRGCPSCGPVLCRMERCLWGGSSRAKCTRRCDCKGGKPKLSDCNKCMSKCKCSCVA</sequence>
<organism evidence="2 3">
    <name type="scientific">Eucalyptus globulus</name>
    <name type="common">Tasmanian blue gum</name>
    <dbReference type="NCBI Taxonomy" id="34317"/>
    <lineage>
        <taxon>Eukaryota</taxon>
        <taxon>Viridiplantae</taxon>
        <taxon>Streptophyta</taxon>
        <taxon>Embryophyta</taxon>
        <taxon>Tracheophyta</taxon>
        <taxon>Spermatophyta</taxon>
        <taxon>Magnoliopsida</taxon>
        <taxon>eudicotyledons</taxon>
        <taxon>Gunneridae</taxon>
        <taxon>Pentapetalae</taxon>
        <taxon>rosids</taxon>
        <taxon>malvids</taxon>
        <taxon>Myrtales</taxon>
        <taxon>Myrtaceae</taxon>
        <taxon>Myrtoideae</taxon>
        <taxon>Eucalypteae</taxon>
        <taxon>Eucalyptus</taxon>
    </lineage>
</organism>